<dbReference type="Gene3D" id="3.40.630.10">
    <property type="entry name" value="Zn peptidases"/>
    <property type="match status" value="1"/>
</dbReference>
<dbReference type="PaxDb" id="284590-Q6CLL9"/>
<dbReference type="CDD" id="cd05677">
    <property type="entry name" value="M20_dipept_like_DUG2_type"/>
    <property type="match status" value="1"/>
</dbReference>
<dbReference type="eggNOG" id="KOG2276">
    <property type="taxonomic scope" value="Eukaryota"/>
</dbReference>
<organism evidence="7 8">
    <name type="scientific">Kluyveromyces lactis (strain ATCC 8585 / CBS 2359 / DSM 70799 / NBRC 1267 / NRRL Y-1140 / WM37)</name>
    <name type="common">Yeast</name>
    <name type="synonym">Candida sphaerica</name>
    <dbReference type="NCBI Taxonomy" id="284590"/>
    <lineage>
        <taxon>Eukaryota</taxon>
        <taxon>Fungi</taxon>
        <taxon>Dikarya</taxon>
        <taxon>Ascomycota</taxon>
        <taxon>Saccharomycotina</taxon>
        <taxon>Saccharomycetes</taxon>
        <taxon>Saccharomycetales</taxon>
        <taxon>Saccharomycetaceae</taxon>
        <taxon>Kluyveromyces</taxon>
    </lineage>
</organism>
<keyword evidence="8" id="KW-1185">Reference proteome</keyword>
<dbReference type="FunCoup" id="Q6CLL9">
    <property type="interactions" value="101"/>
</dbReference>
<dbReference type="Gene3D" id="2.130.10.10">
    <property type="entry name" value="YVTN repeat-like/Quinoprotein amine dehydrogenase"/>
    <property type="match status" value="2"/>
</dbReference>
<dbReference type="InterPro" id="IPR011650">
    <property type="entry name" value="Peptidase_M20_dimer"/>
</dbReference>
<dbReference type="InterPro" id="IPR011047">
    <property type="entry name" value="Quinoprotein_ADH-like_sf"/>
</dbReference>
<dbReference type="Pfam" id="PF07687">
    <property type="entry name" value="M20_dimer"/>
    <property type="match status" value="1"/>
</dbReference>
<feature type="repeat" description="WD" evidence="5">
    <location>
        <begin position="293"/>
        <end position="316"/>
    </location>
</feature>
<dbReference type="GO" id="GO:0006751">
    <property type="term" value="P:glutathione catabolic process"/>
    <property type="evidence" value="ECO:0007669"/>
    <property type="project" value="InterPro"/>
</dbReference>
<dbReference type="SUPFAM" id="SSF50998">
    <property type="entry name" value="Quinoprotein alcohol dehydrogenase-like"/>
    <property type="match status" value="1"/>
</dbReference>
<dbReference type="InterPro" id="IPR051458">
    <property type="entry name" value="Cyt/Met_Dipeptidase"/>
</dbReference>
<evidence type="ECO:0000256" key="1">
    <source>
        <dbReference type="ARBA" id="ARBA00006247"/>
    </source>
</evidence>
<dbReference type="Proteomes" id="UP000000598">
    <property type="component" value="Chromosome F"/>
</dbReference>
<dbReference type="GO" id="GO:0008233">
    <property type="term" value="F:peptidase activity"/>
    <property type="evidence" value="ECO:0007669"/>
    <property type="project" value="UniProtKB-KW"/>
</dbReference>
<dbReference type="Gene3D" id="3.30.70.360">
    <property type="match status" value="1"/>
</dbReference>
<dbReference type="GO" id="GO:0046872">
    <property type="term" value="F:metal ion binding"/>
    <property type="evidence" value="ECO:0007669"/>
    <property type="project" value="UniProtKB-KW"/>
</dbReference>
<dbReference type="PIRSF" id="PIRSF037237">
    <property type="entry name" value="Peptidase_WD_repeats_DUG2"/>
    <property type="match status" value="1"/>
</dbReference>
<dbReference type="InterPro" id="IPR015943">
    <property type="entry name" value="WD40/YVTN_repeat-like_dom_sf"/>
</dbReference>
<dbReference type="InterPro" id="IPR017149">
    <property type="entry name" value="GSH_degradosome_Dug2"/>
</dbReference>
<name>Q6CLL9_KLULA</name>
<protein>
    <submittedName>
        <fullName evidence="7">KLLA0F01991p</fullName>
    </submittedName>
</protein>
<sequence>MSPSQLHKWSHDFCILSTVTFPRKKLLFAGTQDSRILCIDLRTYNLIHTIRLGALDGTNTRSSVLCLTKSKNEEYLFSGGADSLVRAWSVGGNTHDYSLAVKEMVTIYSLMDIGDIFSLAYIDELDLVVFGSQNASLLYVANVFKQNNLKKDYTMLPHLRFDKFFDSKGPQQQSTQPLADSFETLPSTISSLSLHDEESACQTLQVPSSNILPFAHNGFVYSIVKLESHRDTLPIYLDLKPDVQYIISGGGDGVSKLWSLHVDPADDQSVKICLVTELDNDEPVLTQFLEFPFLYVGLTDGLLKIWDLNTNQSVSTLQSDDPSDITSLAVCQDQIFASQRKGVTKFFQDDVYHWQGHQGSILSSEIICKSCTKNPYTRLVTGGNDGSLILWNITDLINNGQEDIDPIFHSHEATAKDRHNSWTATNLDNDHMLHNLSTLIHFQTVSRKADTRHLLEGRRCATHLQQLFYKLGARNCDLIPVHNEGNPIVYSAFSGNSRNVEKRKKIVWYGHYDVVAADMDYWNTDPFKLTCENGFLKGRGVSDNKGPLLAAMYSVAELVQNGELDHDITFIIEGQEENGSAGFKEALADNRYRFGEKIDWVILSNSYWLDDNIPCLNYGLRGMVNLTVSVTSDEPNRHSGFDGGVHREPTADLISIISKLQDDGGKILIPHYDDNIKPLSEKELAQLIEIVERAQLHESVTVDSLIAKWTKPSLSVTTMKVSGPCEPTVIPQSASVDISIRLVPGQDLNVIKQSLNDYLHSCFSRLKTKNHLSIKVLNEAEPWLGNPSNSAYQIIREEIGKEWNTEPLMVREGGSIPSIRYLEKTLGAPVVQIPCGQSNDKAHLPNEQLRMKNWYKMREILTRVFNRL</sequence>
<reference evidence="7 8" key="1">
    <citation type="journal article" date="2004" name="Nature">
        <title>Genome evolution in yeasts.</title>
        <authorList>
            <consortium name="Genolevures"/>
            <person name="Dujon B."/>
            <person name="Sherman D."/>
            <person name="Fischer G."/>
            <person name="Durrens P."/>
            <person name="Casaregola S."/>
            <person name="Lafontaine I."/>
            <person name="de Montigny J."/>
            <person name="Marck C."/>
            <person name="Neuveglise C."/>
            <person name="Talla E."/>
            <person name="Goffard N."/>
            <person name="Frangeul L."/>
            <person name="Aigle M."/>
            <person name="Anthouard V."/>
            <person name="Babour A."/>
            <person name="Barbe V."/>
            <person name="Barnay S."/>
            <person name="Blanchin S."/>
            <person name="Beckerich J.M."/>
            <person name="Beyne E."/>
            <person name="Bleykasten C."/>
            <person name="Boisrame A."/>
            <person name="Boyer J."/>
            <person name="Cattolico L."/>
            <person name="Confanioleri F."/>
            <person name="de Daruvar A."/>
            <person name="Despons L."/>
            <person name="Fabre E."/>
            <person name="Fairhead C."/>
            <person name="Ferry-Dumazet H."/>
            <person name="Groppi A."/>
            <person name="Hantraye F."/>
            <person name="Hennequin C."/>
            <person name="Jauniaux N."/>
            <person name="Joyet P."/>
            <person name="Kachouri R."/>
            <person name="Kerrest A."/>
            <person name="Koszul R."/>
            <person name="Lemaire M."/>
            <person name="Lesur I."/>
            <person name="Ma L."/>
            <person name="Muller H."/>
            <person name="Nicaud J.M."/>
            <person name="Nikolski M."/>
            <person name="Oztas S."/>
            <person name="Ozier-Kalogeropoulos O."/>
            <person name="Pellenz S."/>
            <person name="Potier S."/>
            <person name="Richard G.F."/>
            <person name="Straub M.L."/>
            <person name="Suleau A."/>
            <person name="Swennene D."/>
            <person name="Tekaia F."/>
            <person name="Wesolowski-Louvel M."/>
            <person name="Westhof E."/>
            <person name="Wirth B."/>
            <person name="Zeniou-Meyer M."/>
            <person name="Zivanovic I."/>
            <person name="Bolotin-Fukuhara M."/>
            <person name="Thierry A."/>
            <person name="Bouchier C."/>
            <person name="Caudron B."/>
            <person name="Scarpelli C."/>
            <person name="Gaillardin C."/>
            <person name="Weissenbach J."/>
            <person name="Wincker P."/>
            <person name="Souciet J.L."/>
        </authorList>
    </citation>
    <scope>NUCLEOTIDE SEQUENCE [LARGE SCALE GENOMIC DNA]</scope>
    <source>
        <strain evidence="8">ATCC 8585 / CBS 2359 / DSM 70799 / NBRC 1267 / NRRL Y-1140 / WM37</strain>
    </source>
</reference>
<dbReference type="SMART" id="SM00320">
    <property type="entry name" value="WD40"/>
    <property type="match status" value="5"/>
</dbReference>
<keyword evidence="4" id="KW-0378">Hydrolase</keyword>
<dbReference type="PROSITE" id="PS50082">
    <property type="entry name" value="WD_REPEATS_2"/>
    <property type="match status" value="1"/>
</dbReference>
<evidence type="ECO:0000259" key="6">
    <source>
        <dbReference type="Pfam" id="PF07687"/>
    </source>
</evidence>
<evidence type="ECO:0000256" key="4">
    <source>
        <dbReference type="ARBA" id="ARBA00022801"/>
    </source>
</evidence>
<dbReference type="Pfam" id="PF01546">
    <property type="entry name" value="Peptidase_M20"/>
    <property type="match status" value="1"/>
</dbReference>
<feature type="domain" description="Peptidase M20 dimerisation" evidence="6">
    <location>
        <begin position="619"/>
        <end position="759"/>
    </location>
</feature>
<dbReference type="STRING" id="284590.Q6CLL9"/>
<dbReference type="PANTHER" id="PTHR43270">
    <property type="entry name" value="BETA-ALA-HIS DIPEPTIDASE"/>
    <property type="match status" value="1"/>
</dbReference>
<dbReference type="InterPro" id="IPR001680">
    <property type="entry name" value="WD40_rpt"/>
</dbReference>
<dbReference type="Pfam" id="PF00400">
    <property type="entry name" value="WD40"/>
    <property type="match status" value="1"/>
</dbReference>
<keyword evidence="2" id="KW-0645">Protease</keyword>
<comment type="similarity">
    <text evidence="1">Belongs to the peptidase M20A family.</text>
</comment>
<gene>
    <name evidence="7" type="ORF">KLLA0_F01991g</name>
</gene>
<dbReference type="GO" id="GO:0006508">
    <property type="term" value="P:proteolysis"/>
    <property type="evidence" value="ECO:0007669"/>
    <property type="project" value="UniProtKB-KW"/>
</dbReference>
<dbReference type="EMBL" id="CR382126">
    <property type="protein sequence ID" value="CAG97877.1"/>
    <property type="molecule type" value="Genomic_DNA"/>
</dbReference>
<dbReference type="SUPFAM" id="SSF53187">
    <property type="entry name" value="Zn-dependent exopeptidases"/>
    <property type="match status" value="1"/>
</dbReference>
<evidence type="ECO:0000256" key="2">
    <source>
        <dbReference type="ARBA" id="ARBA00022670"/>
    </source>
</evidence>
<dbReference type="PANTHER" id="PTHR43270:SF8">
    <property type="entry name" value="DI- AND TRIPEPTIDASE DUG2-RELATED"/>
    <property type="match status" value="1"/>
</dbReference>
<dbReference type="InterPro" id="IPR002933">
    <property type="entry name" value="Peptidase_M20"/>
</dbReference>
<accession>Q6CLL9</accession>
<dbReference type="KEGG" id="kla:KLLA0_F01991g"/>
<evidence type="ECO:0000313" key="8">
    <source>
        <dbReference type="Proteomes" id="UP000000598"/>
    </source>
</evidence>
<proteinExistence type="inferred from homology"/>
<keyword evidence="5" id="KW-0853">WD repeat</keyword>
<evidence type="ECO:0000256" key="3">
    <source>
        <dbReference type="ARBA" id="ARBA00022723"/>
    </source>
</evidence>
<dbReference type="InParanoid" id="Q6CLL9"/>
<dbReference type="OMA" id="HATVCVD"/>
<dbReference type="AlphaFoldDB" id="Q6CLL9"/>
<keyword evidence="3" id="KW-0479">Metal-binding</keyword>
<dbReference type="HOGENOM" id="CLU_008535_0_0_1"/>
<evidence type="ECO:0000256" key="5">
    <source>
        <dbReference type="PROSITE-ProRule" id="PRU00221"/>
    </source>
</evidence>
<evidence type="ECO:0000313" key="7">
    <source>
        <dbReference type="EMBL" id="CAG97877.1"/>
    </source>
</evidence>